<gene>
    <name evidence="1" type="ORF">GD597_00300</name>
</gene>
<organism evidence="1 2">
    <name type="scientific">Limnovirga soli</name>
    <dbReference type="NCBI Taxonomy" id="2656915"/>
    <lineage>
        <taxon>Bacteria</taxon>
        <taxon>Pseudomonadati</taxon>
        <taxon>Bacteroidota</taxon>
        <taxon>Chitinophagia</taxon>
        <taxon>Chitinophagales</taxon>
        <taxon>Chitinophagaceae</taxon>
        <taxon>Limnovirga</taxon>
    </lineage>
</organism>
<dbReference type="RefSeq" id="WP_171605794.1">
    <property type="nucleotide sequence ID" value="NZ_WHPF01000001.1"/>
</dbReference>
<dbReference type="AlphaFoldDB" id="A0A8J8F9N4"/>
<protein>
    <submittedName>
        <fullName evidence="1">Uncharacterized protein</fullName>
    </submittedName>
</protein>
<comment type="caution">
    <text evidence="1">The sequence shown here is derived from an EMBL/GenBank/DDBJ whole genome shotgun (WGS) entry which is preliminary data.</text>
</comment>
<name>A0A8J8F9N4_9BACT</name>
<evidence type="ECO:0000313" key="2">
    <source>
        <dbReference type="Proteomes" id="UP000598971"/>
    </source>
</evidence>
<reference evidence="1" key="1">
    <citation type="submission" date="2019-10" db="EMBL/GenBank/DDBJ databases">
        <title>Draft genome sequence of Panacibacter sp. KCS-6.</title>
        <authorList>
            <person name="Yim K.J."/>
        </authorList>
    </citation>
    <scope>NUCLEOTIDE SEQUENCE</scope>
    <source>
        <strain evidence="1">KCS-6</strain>
    </source>
</reference>
<proteinExistence type="predicted"/>
<evidence type="ECO:0000313" key="1">
    <source>
        <dbReference type="EMBL" id="NNV53876.1"/>
    </source>
</evidence>
<dbReference type="EMBL" id="WHPF01000001">
    <property type="protein sequence ID" value="NNV53876.1"/>
    <property type="molecule type" value="Genomic_DNA"/>
</dbReference>
<accession>A0A8J8F9N4</accession>
<sequence>MRHAKQKVNAIQELEGQNEALKKLGFCISKDQSNQAPSLVLDKTSEDIALDYLASILVEIFYTKSHAITNKKTGSSVLPGINKRTSRGRE</sequence>
<keyword evidence="2" id="KW-1185">Reference proteome</keyword>
<dbReference type="Proteomes" id="UP000598971">
    <property type="component" value="Unassembled WGS sequence"/>
</dbReference>